<comment type="similarity">
    <text evidence="8">Belongs to the MobA family.</text>
</comment>
<dbReference type="InterPro" id="IPR013482">
    <property type="entry name" value="Molybde_CF_guanTrfase"/>
</dbReference>
<keyword evidence="9" id="KW-0812">Transmembrane</keyword>
<dbReference type="AlphaFoldDB" id="A0A932FW24"/>
<comment type="catalytic activity">
    <reaction evidence="8">
        <text>Mo-molybdopterin + GTP + H(+) = Mo-molybdopterin guanine dinucleotide + diphosphate</text>
        <dbReference type="Rhea" id="RHEA:34243"/>
        <dbReference type="ChEBI" id="CHEBI:15378"/>
        <dbReference type="ChEBI" id="CHEBI:33019"/>
        <dbReference type="ChEBI" id="CHEBI:37565"/>
        <dbReference type="ChEBI" id="CHEBI:71302"/>
        <dbReference type="ChEBI" id="CHEBI:71310"/>
        <dbReference type="EC" id="2.7.7.77"/>
    </reaction>
</comment>
<dbReference type="InterPro" id="IPR025877">
    <property type="entry name" value="MobA-like_NTP_Trfase"/>
</dbReference>
<keyword evidence="9" id="KW-0472">Membrane</keyword>
<sequence>MKEASCHRFTGVILAGGQSRRMRGESKAFLRLGGGPIIETVVAVLSSIFPEVLIVTRSPQDYQGMGCRVILDLPGAPGALTGLFSGLNEALTRYSFFVACDMPFLRPELIRYMVSLLEEGPEAGWDVLVPRMEEGYQPLHAFYAKGCLPAIVRQLRTGNQRIFDFFPQVKTREISREELTRFDPDLRSFFNINTPADLEVARRLYQGCR</sequence>
<comment type="domain">
    <text evidence="8">The N-terminal domain determines nucleotide recognition and specific binding, while the C-terminal domain determines the specific binding to the target protein.</text>
</comment>
<evidence type="ECO:0000256" key="2">
    <source>
        <dbReference type="ARBA" id="ARBA00022679"/>
    </source>
</evidence>
<dbReference type="InterPro" id="IPR029044">
    <property type="entry name" value="Nucleotide-diphossugar_trans"/>
</dbReference>
<dbReference type="PANTHER" id="PTHR19136:SF81">
    <property type="entry name" value="MOLYBDENUM COFACTOR GUANYLYLTRANSFERASE"/>
    <property type="match status" value="1"/>
</dbReference>
<feature type="binding site" evidence="8">
    <location>
        <position position="27"/>
    </location>
    <ligand>
        <name>GTP</name>
        <dbReference type="ChEBI" id="CHEBI:37565"/>
    </ligand>
</feature>
<keyword evidence="9" id="KW-1133">Transmembrane helix</keyword>
<comment type="function">
    <text evidence="8">Transfers a GMP moiety from GTP to Mo-molybdopterin (Mo-MPT) cofactor (Moco or molybdenum cofactor) to form Mo-molybdopterin guanine dinucleotide (Mo-MGD) cofactor.</text>
</comment>
<keyword evidence="4 8" id="KW-0547">Nucleotide-binding</keyword>
<evidence type="ECO:0000256" key="8">
    <source>
        <dbReference type="HAMAP-Rule" id="MF_00316"/>
    </source>
</evidence>
<feature type="binding site" evidence="8">
    <location>
        <position position="101"/>
    </location>
    <ligand>
        <name>Mg(2+)</name>
        <dbReference type="ChEBI" id="CHEBI:18420"/>
    </ligand>
</feature>
<feature type="binding site" evidence="8">
    <location>
        <position position="72"/>
    </location>
    <ligand>
        <name>GTP</name>
        <dbReference type="ChEBI" id="CHEBI:37565"/>
    </ligand>
</feature>
<dbReference type="EC" id="2.7.7.77" evidence="8"/>
<comment type="subcellular location">
    <subcellularLocation>
        <location evidence="8">Cytoplasm</location>
    </subcellularLocation>
</comment>
<dbReference type="GO" id="GO:0005737">
    <property type="term" value="C:cytoplasm"/>
    <property type="evidence" value="ECO:0007669"/>
    <property type="project" value="UniProtKB-SubCell"/>
</dbReference>
<feature type="transmembrane region" description="Helical" evidence="9">
    <location>
        <begin position="28"/>
        <end position="49"/>
    </location>
</feature>
<keyword evidence="5 8" id="KW-0460">Magnesium</keyword>
<keyword evidence="6 8" id="KW-0342">GTP-binding</keyword>
<proteinExistence type="inferred from homology"/>
<dbReference type="GO" id="GO:0005525">
    <property type="term" value="F:GTP binding"/>
    <property type="evidence" value="ECO:0007669"/>
    <property type="project" value="UniProtKB-UniRule"/>
</dbReference>
<evidence type="ECO:0000256" key="9">
    <source>
        <dbReference type="SAM" id="Phobius"/>
    </source>
</evidence>
<feature type="binding site" evidence="8">
    <location>
        <position position="101"/>
    </location>
    <ligand>
        <name>GTP</name>
        <dbReference type="ChEBI" id="CHEBI:37565"/>
    </ligand>
</feature>
<dbReference type="Pfam" id="PF12804">
    <property type="entry name" value="NTP_transf_3"/>
    <property type="match status" value="1"/>
</dbReference>
<evidence type="ECO:0000256" key="3">
    <source>
        <dbReference type="ARBA" id="ARBA00022723"/>
    </source>
</evidence>
<dbReference type="GO" id="GO:0061603">
    <property type="term" value="F:molybdenum cofactor guanylyltransferase activity"/>
    <property type="evidence" value="ECO:0007669"/>
    <property type="project" value="UniProtKB-EC"/>
</dbReference>
<reference evidence="11" key="1">
    <citation type="submission" date="2020-07" db="EMBL/GenBank/DDBJ databases">
        <title>Huge and variable diversity of episymbiotic CPR bacteria and DPANN archaea in groundwater ecosystems.</title>
        <authorList>
            <person name="He C.Y."/>
            <person name="Keren R."/>
            <person name="Whittaker M."/>
            <person name="Farag I.F."/>
            <person name="Doudna J."/>
            <person name="Cate J.H.D."/>
            <person name="Banfield J.F."/>
        </authorList>
    </citation>
    <scope>NUCLEOTIDE SEQUENCE</scope>
    <source>
        <strain evidence="11">NC_groundwater_672_Ag_B-0.1um_62_36</strain>
    </source>
</reference>
<name>A0A932FW24_UNCTE</name>
<dbReference type="PANTHER" id="PTHR19136">
    <property type="entry name" value="MOLYBDENUM COFACTOR GUANYLYLTRANSFERASE"/>
    <property type="match status" value="1"/>
</dbReference>
<dbReference type="GO" id="GO:0046872">
    <property type="term" value="F:metal ion binding"/>
    <property type="evidence" value="ECO:0007669"/>
    <property type="project" value="UniProtKB-KW"/>
</dbReference>
<gene>
    <name evidence="8" type="primary">mobA</name>
    <name evidence="11" type="ORF">HYY20_04105</name>
</gene>
<evidence type="ECO:0000313" key="12">
    <source>
        <dbReference type="Proteomes" id="UP000769766"/>
    </source>
</evidence>
<dbReference type="EMBL" id="JACPRF010000127">
    <property type="protein sequence ID" value="MBI2876043.1"/>
    <property type="molecule type" value="Genomic_DNA"/>
</dbReference>
<evidence type="ECO:0000256" key="5">
    <source>
        <dbReference type="ARBA" id="ARBA00022842"/>
    </source>
</evidence>
<evidence type="ECO:0000259" key="10">
    <source>
        <dbReference type="Pfam" id="PF12804"/>
    </source>
</evidence>
<keyword evidence="2 8" id="KW-0808">Transferase</keyword>
<feature type="domain" description="MobA-like NTP transferase" evidence="10">
    <location>
        <begin position="11"/>
        <end position="162"/>
    </location>
</feature>
<evidence type="ECO:0000256" key="6">
    <source>
        <dbReference type="ARBA" id="ARBA00023134"/>
    </source>
</evidence>
<evidence type="ECO:0000313" key="11">
    <source>
        <dbReference type="EMBL" id="MBI2876043.1"/>
    </source>
</evidence>
<protein>
    <recommendedName>
        <fullName evidence="8">Probable molybdenum cofactor guanylyltransferase</fullName>
        <shortName evidence="8">MoCo guanylyltransferase</shortName>
        <ecNumber evidence="8">2.7.7.77</ecNumber>
    </recommendedName>
    <alternativeName>
        <fullName evidence="8">GTP:molybdopterin guanylyltransferase</fullName>
    </alternativeName>
    <alternativeName>
        <fullName evidence="8">Mo-MPT guanylyltransferase</fullName>
    </alternativeName>
    <alternativeName>
        <fullName evidence="8">Molybdopterin guanylyltransferase</fullName>
    </alternativeName>
    <alternativeName>
        <fullName evidence="8">Molybdopterin-guanine dinucleotide synthase</fullName>
        <shortName evidence="8">MGD synthase</shortName>
    </alternativeName>
</protein>
<dbReference type="Proteomes" id="UP000769766">
    <property type="component" value="Unassembled WGS sequence"/>
</dbReference>
<keyword evidence="1 8" id="KW-0963">Cytoplasm</keyword>
<comment type="cofactor">
    <cofactor evidence="8">
        <name>Mg(2+)</name>
        <dbReference type="ChEBI" id="CHEBI:18420"/>
    </cofactor>
</comment>
<evidence type="ECO:0000256" key="7">
    <source>
        <dbReference type="ARBA" id="ARBA00023150"/>
    </source>
</evidence>
<feature type="binding site" evidence="8">
    <location>
        <begin position="14"/>
        <end position="16"/>
    </location>
    <ligand>
        <name>GTP</name>
        <dbReference type="ChEBI" id="CHEBI:37565"/>
    </ligand>
</feature>
<dbReference type="HAMAP" id="MF_00316">
    <property type="entry name" value="MobA"/>
    <property type="match status" value="1"/>
</dbReference>
<evidence type="ECO:0000256" key="4">
    <source>
        <dbReference type="ARBA" id="ARBA00022741"/>
    </source>
</evidence>
<dbReference type="Gene3D" id="3.90.550.10">
    <property type="entry name" value="Spore Coat Polysaccharide Biosynthesis Protein SpsA, Chain A"/>
    <property type="match status" value="1"/>
</dbReference>
<accession>A0A932FW24</accession>
<dbReference type="SUPFAM" id="SSF53448">
    <property type="entry name" value="Nucleotide-diphospho-sugar transferases"/>
    <property type="match status" value="1"/>
</dbReference>
<dbReference type="GO" id="GO:1902758">
    <property type="term" value="P:bis(molybdopterin guanine dinucleotide)molybdenum biosynthetic process"/>
    <property type="evidence" value="ECO:0007669"/>
    <property type="project" value="TreeGrafter"/>
</dbReference>
<evidence type="ECO:0000256" key="1">
    <source>
        <dbReference type="ARBA" id="ARBA00022490"/>
    </source>
</evidence>
<comment type="caution">
    <text evidence="11">The sequence shown here is derived from an EMBL/GenBank/DDBJ whole genome shotgun (WGS) entry which is preliminary data.</text>
</comment>
<keyword evidence="7 8" id="KW-0501">Molybdenum cofactor biosynthesis</keyword>
<keyword evidence="11" id="KW-0548">Nucleotidyltransferase</keyword>
<keyword evidence="3 8" id="KW-0479">Metal-binding</keyword>
<dbReference type="CDD" id="cd02503">
    <property type="entry name" value="MobA"/>
    <property type="match status" value="1"/>
</dbReference>
<comment type="caution">
    <text evidence="8">Lacks conserved residue(s) required for the propagation of feature annotation.</text>
</comment>
<organism evidence="11 12">
    <name type="scientific">Tectimicrobiota bacterium</name>
    <dbReference type="NCBI Taxonomy" id="2528274"/>
    <lineage>
        <taxon>Bacteria</taxon>
        <taxon>Pseudomonadati</taxon>
        <taxon>Nitrospinota/Tectimicrobiota group</taxon>
        <taxon>Candidatus Tectimicrobiota</taxon>
    </lineage>
</organism>